<name>A0A0R1XHM3_9LACO</name>
<dbReference type="Gene3D" id="3.40.50.2300">
    <property type="match status" value="2"/>
</dbReference>
<dbReference type="PANTHER" id="PTHR30146">
    <property type="entry name" value="LACI-RELATED TRANSCRIPTIONAL REPRESSOR"/>
    <property type="match status" value="1"/>
</dbReference>
<dbReference type="Gene3D" id="1.10.260.40">
    <property type="entry name" value="lambda repressor-like DNA-binding domains"/>
    <property type="match status" value="1"/>
</dbReference>
<evidence type="ECO:0000313" key="5">
    <source>
        <dbReference type="EMBL" id="KRM27627.1"/>
    </source>
</evidence>
<comment type="caution">
    <text evidence="5">The sequence shown here is derived from an EMBL/GenBank/DDBJ whole genome shotgun (WGS) entry which is preliminary data.</text>
</comment>
<reference evidence="5 6" key="1">
    <citation type="journal article" date="2015" name="Genome Announc.">
        <title>Expanding the biotechnology potential of lactobacilli through comparative genomics of 213 strains and associated genera.</title>
        <authorList>
            <person name="Sun Z."/>
            <person name="Harris H.M."/>
            <person name="McCann A."/>
            <person name="Guo C."/>
            <person name="Argimon S."/>
            <person name="Zhang W."/>
            <person name="Yang X."/>
            <person name="Jeffery I.B."/>
            <person name="Cooney J.C."/>
            <person name="Kagawa T.F."/>
            <person name="Liu W."/>
            <person name="Song Y."/>
            <person name="Salvetti E."/>
            <person name="Wrobel A."/>
            <person name="Rasinkangas P."/>
            <person name="Parkhill J."/>
            <person name="Rea M.C."/>
            <person name="O'Sullivan O."/>
            <person name="Ritari J."/>
            <person name="Douillard F.P."/>
            <person name="Paul Ross R."/>
            <person name="Yang R."/>
            <person name="Briner A.E."/>
            <person name="Felis G.E."/>
            <person name="de Vos W.M."/>
            <person name="Barrangou R."/>
            <person name="Klaenhammer T.R."/>
            <person name="Caufield P.W."/>
            <person name="Cui Y."/>
            <person name="Zhang H."/>
            <person name="O'Toole P.W."/>
        </authorList>
    </citation>
    <scope>NUCLEOTIDE SEQUENCE [LARGE SCALE GENOMIC DNA]</scope>
    <source>
        <strain evidence="5 6">DSM 16991</strain>
    </source>
</reference>
<proteinExistence type="predicted"/>
<keyword evidence="1" id="KW-0805">Transcription regulation</keyword>
<dbReference type="RefSeq" id="WP_201782792.1">
    <property type="nucleotide sequence ID" value="NZ_AUEH01000008.1"/>
</dbReference>
<dbReference type="Proteomes" id="UP000050949">
    <property type="component" value="Unassembled WGS sequence"/>
</dbReference>
<dbReference type="InterPro" id="IPR010982">
    <property type="entry name" value="Lambda_DNA-bd_dom_sf"/>
</dbReference>
<dbReference type="eggNOG" id="COG1609">
    <property type="taxonomic scope" value="Bacteria"/>
</dbReference>
<dbReference type="CDD" id="cd01392">
    <property type="entry name" value="HTH_LacI"/>
    <property type="match status" value="1"/>
</dbReference>
<keyword evidence="3" id="KW-0804">Transcription</keyword>
<dbReference type="PATRIC" id="fig|1122147.4.peg.2464"/>
<sequence length="337" mass="37070">MSDVAKRNTIKDVARRANVSIATVSKALNNVNVVKPETKARVIQAAKDLNYAPNLMGRQLRSGTTKMLGLFTDSVSGPYFYTLVEAISHEVARLGYGMHVVITHDHQALMDSVLGGIVDGTIIFEHTIDDHDIGQIKEHSIPTVLLDRVDSAEKMCSITFDSFKEGYEAGKYLLNLGHQRICYVAGLDNNYDSNMRKAGFQKAVEDAGLDPNTMPILQGMFEEEASYNAVKSYLNKTENLVTAFLASNDLGAIGTIKAIQNAGYQVPNDFSVIGFDDIDVAQYFRPPITTVRNPIARQGIMAVRLLINMLNGGDGGKEERLEGKLIIRESTSLPRKK</sequence>
<evidence type="ECO:0000256" key="3">
    <source>
        <dbReference type="ARBA" id="ARBA00023163"/>
    </source>
</evidence>
<dbReference type="PROSITE" id="PS50932">
    <property type="entry name" value="HTH_LACI_2"/>
    <property type="match status" value="1"/>
</dbReference>
<dbReference type="PRINTS" id="PR00036">
    <property type="entry name" value="HTHLACI"/>
</dbReference>
<dbReference type="PROSITE" id="PS00356">
    <property type="entry name" value="HTH_LACI_1"/>
    <property type="match status" value="1"/>
</dbReference>
<protein>
    <recommendedName>
        <fullName evidence="4">HTH lacI-type domain-containing protein</fullName>
    </recommendedName>
</protein>
<dbReference type="InterPro" id="IPR046335">
    <property type="entry name" value="LacI/GalR-like_sensor"/>
</dbReference>
<organism evidence="5 6">
    <name type="scientific">Schleiferilactobacillus harbinensis DSM 16991</name>
    <dbReference type="NCBI Taxonomy" id="1122147"/>
    <lineage>
        <taxon>Bacteria</taxon>
        <taxon>Bacillati</taxon>
        <taxon>Bacillota</taxon>
        <taxon>Bacilli</taxon>
        <taxon>Lactobacillales</taxon>
        <taxon>Lactobacillaceae</taxon>
        <taxon>Schleiferilactobacillus</taxon>
    </lineage>
</organism>
<evidence type="ECO:0000256" key="1">
    <source>
        <dbReference type="ARBA" id="ARBA00023015"/>
    </source>
</evidence>
<keyword evidence="2" id="KW-0238">DNA-binding</keyword>
<dbReference type="SUPFAM" id="SSF53822">
    <property type="entry name" value="Periplasmic binding protein-like I"/>
    <property type="match status" value="1"/>
</dbReference>
<dbReference type="SUPFAM" id="SSF47413">
    <property type="entry name" value="lambda repressor-like DNA-binding domains"/>
    <property type="match status" value="1"/>
</dbReference>
<dbReference type="CDD" id="cd06267">
    <property type="entry name" value="PBP1_LacI_sugar_binding-like"/>
    <property type="match status" value="1"/>
</dbReference>
<dbReference type="Pfam" id="PF13377">
    <property type="entry name" value="Peripla_BP_3"/>
    <property type="match status" value="1"/>
</dbReference>
<dbReference type="GO" id="GO:0003700">
    <property type="term" value="F:DNA-binding transcription factor activity"/>
    <property type="evidence" value="ECO:0007669"/>
    <property type="project" value="TreeGrafter"/>
</dbReference>
<dbReference type="Pfam" id="PF00356">
    <property type="entry name" value="LacI"/>
    <property type="match status" value="1"/>
</dbReference>
<gene>
    <name evidence="5" type="ORF">FC91_GL002385</name>
</gene>
<dbReference type="PANTHER" id="PTHR30146:SF109">
    <property type="entry name" value="HTH-TYPE TRANSCRIPTIONAL REGULATOR GALS"/>
    <property type="match status" value="1"/>
</dbReference>
<accession>A0A0R1XHM3</accession>
<dbReference type="EMBL" id="AZFW01000044">
    <property type="protein sequence ID" value="KRM27627.1"/>
    <property type="molecule type" value="Genomic_DNA"/>
</dbReference>
<evidence type="ECO:0000256" key="2">
    <source>
        <dbReference type="ARBA" id="ARBA00023125"/>
    </source>
</evidence>
<dbReference type="GO" id="GO:0000976">
    <property type="term" value="F:transcription cis-regulatory region binding"/>
    <property type="evidence" value="ECO:0007669"/>
    <property type="project" value="TreeGrafter"/>
</dbReference>
<evidence type="ECO:0000259" key="4">
    <source>
        <dbReference type="PROSITE" id="PS50932"/>
    </source>
</evidence>
<dbReference type="InterPro" id="IPR028082">
    <property type="entry name" value="Peripla_BP_I"/>
</dbReference>
<dbReference type="InterPro" id="IPR000843">
    <property type="entry name" value="HTH_LacI"/>
</dbReference>
<evidence type="ECO:0000313" key="6">
    <source>
        <dbReference type="Proteomes" id="UP000050949"/>
    </source>
</evidence>
<dbReference type="SMART" id="SM00354">
    <property type="entry name" value="HTH_LACI"/>
    <property type="match status" value="1"/>
</dbReference>
<dbReference type="AlphaFoldDB" id="A0A0R1XHM3"/>
<feature type="domain" description="HTH lacI-type" evidence="4">
    <location>
        <begin position="9"/>
        <end position="62"/>
    </location>
</feature>